<evidence type="ECO:0000313" key="4">
    <source>
        <dbReference type="EMBL" id="GMR53795.1"/>
    </source>
</evidence>
<dbReference type="FunFam" id="3.40.50.11980:FF:000001">
    <property type="entry name" value="ZC3H12A isoform 1"/>
    <property type="match status" value="1"/>
</dbReference>
<dbReference type="Pfam" id="PF11977">
    <property type="entry name" value="RNase_Zc3h12a"/>
    <property type="match status" value="1"/>
</dbReference>
<evidence type="ECO:0000256" key="1">
    <source>
        <dbReference type="PROSITE-ProRule" id="PRU00723"/>
    </source>
</evidence>
<evidence type="ECO:0000256" key="2">
    <source>
        <dbReference type="SAM" id="MobiDB-lite"/>
    </source>
</evidence>
<feature type="domain" description="C3H1-type" evidence="3">
    <location>
        <begin position="307"/>
        <end position="327"/>
    </location>
</feature>
<evidence type="ECO:0000313" key="5">
    <source>
        <dbReference type="Proteomes" id="UP001328107"/>
    </source>
</evidence>
<proteinExistence type="predicted"/>
<name>A0AAN5D0H9_9BILA</name>
<dbReference type="PANTHER" id="PTHR12876:SF35">
    <property type="entry name" value="LD08718P-RELATED"/>
    <property type="match status" value="1"/>
</dbReference>
<comment type="caution">
    <text evidence="4">The sequence shown here is derived from an EMBL/GenBank/DDBJ whole genome shotgun (WGS) entry which is preliminary data.</text>
</comment>
<dbReference type="GO" id="GO:0036464">
    <property type="term" value="C:cytoplasmic ribonucleoprotein granule"/>
    <property type="evidence" value="ECO:0007669"/>
    <property type="project" value="TreeGrafter"/>
</dbReference>
<keyword evidence="1" id="KW-0862">Zinc</keyword>
<sequence>MHRPLCRASGSARGIVPVDDSSYESCSEDSHASLSRQTSGHGMLSRKTSMADSMVSSTLSSELASVSIDNEMKMRRHAQSLGYDVRDVERGMIELGKDLTQESLLSWLLSNVEYRVYSSSLPSNGRPKNSKEGRTNSSSLRSIIIDGSNLALTHGRRAIFSCGGIRECVSFFERRAHSDILVFLPAYRRETPRSHAPVTDHHILEELDGRGLIVWTPSRRIEGRRIVCHDDRYILRTAMEKDGVVVSNDEFRELGKEDASYRVVIEKRLLMYSFVDGRFMPPEDPLGRGGPSLDQFLAKSFTHTNYLCPYGKKCTYGNKCKYLHPERQHLSCREGREQIAGVVNDSLITRPHEVIGRTNSLDPTIEVGEKERVRKASAIPSHISHCQLIRNKSAPLVSPSLPLPCLFTPSPTIWGSAEHSVAPIDSPQSWKAERDRIAFHLSNVFPYSSVKSVMESFPDEKDPRKLCESILQLHRGFESPLKCPSNLPPK</sequence>
<accession>A0AAN5D0H9</accession>
<reference evidence="5" key="1">
    <citation type="submission" date="2022-10" db="EMBL/GenBank/DDBJ databases">
        <title>Genome assembly of Pristionchus species.</title>
        <authorList>
            <person name="Yoshida K."/>
            <person name="Sommer R.J."/>
        </authorList>
    </citation>
    <scope>NUCLEOTIDE SEQUENCE [LARGE SCALE GENOMIC DNA]</scope>
    <source>
        <strain evidence="5">RS5460</strain>
    </source>
</reference>
<feature type="zinc finger region" description="C3H1-type" evidence="1">
    <location>
        <begin position="307"/>
        <end position="327"/>
    </location>
</feature>
<dbReference type="PROSITE" id="PS50103">
    <property type="entry name" value="ZF_C3H1"/>
    <property type="match status" value="1"/>
</dbReference>
<keyword evidence="5" id="KW-1185">Reference proteome</keyword>
<gene>
    <name evidence="4" type="ORF">PMAYCL1PPCAC_23990</name>
</gene>
<feature type="compositionally biased region" description="Polar residues" evidence="2">
    <location>
        <begin position="34"/>
        <end position="51"/>
    </location>
</feature>
<feature type="region of interest" description="Disordered" evidence="2">
    <location>
        <begin position="18"/>
        <end position="51"/>
    </location>
</feature>
<dbReference type="GO" id="GO:0008270">
    <property type="term" value="F:zinc ion binding"/>
    <property type="evidence" value="ECO:0007669"/>
    <property type="project" value="UniProtKB-KW"/>
</dbReference>
<keyword evidence="1" id="KW-0479">Metal-binding</keyword>
<dbReference type="InterPro" id="IPR051101">
    <property type="entry name" value="ZC3H12/N4BP1_RNase_Reg"/>
</dbReference>
<dbReference type="Gene3D" id="3.40.50.11980">
    <property type="match status" value="1"/>
</dbReference>
<dbReference type="InterPro" id="IPR000571">
    <property type="entry name" value="Znf_CCCH"/>
</dbReference>
<organism evidence="4 5">
    <name type="scientific">Pristionchus mayeri</name>
    <dbReference type="NCBI Taxonomy" id="1317129"/>
    <lineage>
        <taxon>Eukaryota</taxon>
        <taxon>Metazoa</taxon>
        <taxon>Ecdysozoa</taxon>
        <taxon>Nematoda</taxon>
        <taxon>Chromadorea</taxon>
        <taxon>Rhabditida</taxon>
        <taxon>Rhabditina</taxon>
        <taxon>Diplogasteromorpha</taxon>
        <taxon>Diplogasteroidea</taxon>
        <taxon>Neodiplogasteridae</taxon>
        <taxon>Pristionchus</taxon>
    </lineage>
</organism>
<dbReference type="EMBL" id="BTRK01000005">
    <property type="protein sequence ID" value="GMR53795.1"/>
    <property type="molecule type" value="Genomic_DNA"/>
</dbReference>
<dbReference type="InterPro" id="IPR021869">
    <property type="entry name" value="RNase_Zc3h12_NYN"/>
</dbReference>
<dbReference type="GO" id="GO:0003729">
    <property type="term" value="F:mRNA binding"/>
    <property type="evidence" value="ECO:0007669"/>
    <property type="project" value="TreeGrafter"/>
</dbReference>
<dbReference type="PANTHER" id="PTHR12876">
    <property type="entry name" value="N4BP1-RELATED"/>
    <property type="match status" value="1"/>
</dbReference>
<keyword evidence="1" id="KW-0863">Zinc-finger</keyword>
<protein>
    <recommendedName>
        <fullName evidence="3">C3H1-type domain-containing protein</fullName>
    </recommendedName>
</protein>
<dbReference type="AlphaFoldDB" id="A0AAN5D0H9"/>
<dbReference type="GO" id="GO:0005634">
    <property type="term" value="C:nucleus"/>
    <property type="evidence" value="ECO:0007669"/>
    <property type="project" value="TreeGrafter"/>
</dbReference>
<evidence type="ECO:0000259" key="3">
    <source>
        <dbReference type="PROSITE" id="PS50103"/>
    </source>
</evidence>
<dbReference type="Proteomes" id="UP001328107">
    <property type="component" value="Unassembled WGS sequence"/>
</dbReference>
<dbReference type="GO" id="GO:0004521">
    <property type="term" value="F:RNA endonuclease activity"/>
    <property type="evidence" value="ECO:0007669"/>
    <property type="project" value="TreeGrafter"/>
</dbReference>